<comment type="caution">
    <text evidence="2">The sequence shown here is derived from an EMBL/GenBank/DDBJ whole genome shotgun (WGS) entry which is preliminary data.</text>
</comment>
<evidence type="ECO:0000313" key="3">
    <source>
        <dbReference type="Proteomes" id="UP001283366"/>
    </source>
</evidence>
<organism evidence="2 3">
    <name type="scientific">Vibrio mangrovi</name>
    <dbReference type="NCBI Taxonomy" id="474394"/>
    <lineage>
        <taxon>Bacteria</taxon>
        <taxon>Pseudomonadati</taxon>
        <taxon>Pseudomonadota</taxon>
        <taxon>Gammaproteobacteria</taxon>
        <taxon>Vibrionales</taxon>
        <taxon>Vibrionaceae</taxon>
        <taxon>Vibrio</taxon>
    </lineage>
</organism>
<sequence length="233" mass="25306">MNDQENESLVKKTVGILAAVAAFVVSAIAIYEFAIKPDGPKIEVVFALTGTNEITIAPEVKSQRAEWTEIFPLGLQIINSGDTEAKNVSIYLESARNLALVSQGVKIEPHLVFNNNGIDMVSHQIKVESINPGQKIHLDNDLYGYTENHVDLAVDVTFKDGVSGVIPMSVTLTHDLKVKVSASNMVQTELPLKLTLGRLDILSEKPGVIFQYTDGVLTKYRGNISNKSSSGTP</sequence>
<reference evidence="2 3" key="1">
    <citation type="submission" date="2023-11" db="EMBL/GenBank/DDBJ databases">
        <title>Plant-associative lifestyle of Vibrio porteresiae and its evolutionary dynamics.</title>
        <authorList>
            <person name="Rameshkumar N."/>
            <person name="Kirti K."/>
        </authorList>
    </citation>
    <scope>NUCLEOTIDE SEQUENCE [LARGE SCALE GENOMIC DNA]</scope>
    <source>
        <strain evidence="2 3">MSSRF38</strain>
    </source>
</reference>
<evidence type="ECO:0008006" key="4">
    <source>
        <dbReference type="Google" id="ProtNLM"/>
    </source>
</evidence>
<dbReference type="Proteomes" id="UP001283366">
    <property type="component" value="Unassembled WGS sequence"/>
</dbReference>
<keyword evidence="1" id="KW-0472">Membrane</keyword>
<feature type="transmembrane region" description="Helical" evidence="1">
    <location>
        <begin position="14"/>
        <end position="34"/>
    </location>
</feature>
<keyword evidence="3" id="KW-1185">Reference proteome</keyword>
<keyword evidence="1" id="KW-0812">Transmembrane</keyword>
<protein>
    <recommendedName>
        <fullName evidence="4">DUF4382 domain-containing protein</fullName>
    </recommendedName>
</protein>
<gene>
    <name evidence="2" type="ORF">SBX37_20425</name>
</gene>
<evidence type="ECO:0000313" key="2">
    <source>
        <dbReference type="EMBL" id="MDW6005236.1"/>
    </source>
</evidence>
<proteinExistence type="predicted"/>
<accession>A0ABU4IBZ1</accession>
<name>A0ABU4IBZ1_9VIBR</name>
<dbReference type="EMBL" id="JAWRCO010000002">
    <property type="protein sequence ID" value="MDW6005236.1"/>
    <property type="molecule type" value="Genomic_DNA"/>
</dbReference>
<keyword evidence="1" id="KW-1133">Transmembrane helix</keyword>
<evidence type="ECO:0000256" key="1">
    <source>
        <dbReference type="SAM" id="Phobius"/>
    </source>
</evidence>
<dbReference type="RefSeq" id="WP_143693296.1">
    <property type="nucleotide sequence ID" value="NZ_AP024884.1"/>
</dbReference>